<evidence type="ECO:0000313" key="2">
    <source>
        <dbReference type="EMBL" id="MCP1102445.1"/>
    </source>
</evidence>
<feature type="transmembrane region" description="Helical" evidence="1">
    <location>
        <begin position="21"/>
        <end position="43"/>
    </location>
</feature>
<gene>
    <name evidence="2" type="ORF">NK125_08475</name>
</gene>
<evidence type="ECO:0000313" key="3">
    <source>
        <dbReference type="Proteomes" id="UP001523566"/>
    </source>
</evidence>
<keyword evidence="1" id="KW-1133">Transmembrane helix</keyword>
<comment type="caution">
    <text evidence="2">The sequence shown here is derived from an EMBL/GenBank/DDBJ whole genome shotgun (WGS) entry which is preliminary data.</text>
</comment>
<reference evidence="2 3" key="1">
    <citation type="journal article" date="2022" name="Genome Biol. Evol.">
        <title>Host diet, physiology and behaviors set the stage for Lachnospiraceae cladogenesis.</title>
        <authorList>
            <person name="Vera-Ponce De Leon A."/>
            <person name="Schneider M."/>
            <person name="Jahnes B.C."/>
            <person name="Sadowski V."/>
            <person name="Camuy-Velez L.A."/>
            <person name="Duan J."/>
            <person name="Sabree Z.L."/>
        </authorList>
    </citation>
    <scope>NUCLEOTIDE SEQUENCE [LARGE SCALE GENOMIC DNA]</scope>
    <source>
        <strain evidence="2 3">PAL113</strain>
    </source>
</reference>
<name>A0ABT1E9E7_9FIRM</name>
<organism evidence="2 3">
    <name type="scientific">Aequitasia blattaphilus</name>
    <dbReference type="NCBI Taxonomy" id="2949332"/>
    <lineage>
        <taxon>Bacteria</taxon>
        <taxon>Bacillati</taxon>
        <taxon>Bacillota</taxon>
        <taxon>Clostridia</taxon>
        <taxon>Lachnospirales</taxon>
        <taxon>Lachnospiraceae</taxon>
        <taxon>Aequitasia</taxon>
    </lineage>
</organism>
<evidence type="ECO:0000256" key="1">
    <source>
        <dbReference type="SAM" id="Phobius"/>
    </source>
</evidence>
<sequence>MTKSTKRVSRFALPQKTRGSITIEAAFAVPFFFLAVLTLVFMLEAMAIKINVRSGLMNAGKQTCNDLAKGDFFSPSQIENGIVKSVGEERMNRSLIKGGSSGIKCEKSYVFGGTGICNLVVEYELKAPFPLFPIAGVYQKEEVKIKAWTGYLNSFDGGDSKEMVYITETGVVYHRNFQCTHLKLSIKMVPEPGINELRNMEGGKYHLCILCKGKGTGNSVYVTDYGDKYHYTIGCTGLKRTIYTVPLSEAVGKGACQRCSK</sequence>
<dbReference type="EMBL" id="JAMZFW010000010">
    <property type="protein sequence ID" value="MCP1102445.1"/>
    <property type="molecule type" value="Genomic_DNA"/>
</dbReference>
<keyword evidence="3" id="KW-1185">Reference proteome</keyword>
<dbReference type="RefSeq" id="WP_262066229.1">
    <property type="nucleotide sequence ID" value="NZ_JAMXOD010000010.1"/>
</dbReference>
<dbReference type="Proteomes" id="UP001523566">
    <property type="component" value="Unassembled WGS sequence"/>
</dbReference>
<accession>A0ABT1E9E7</accession>
<protein>
    <submittedName>
        <fullName evidence="2">Pilus assembly protein</fullName>
    </submittedName>
</protein>
<keyword evidence="1" id="KW-0472">Membrane</keyword>
<keyword evidence="1" id="KW-0812">Transmembrane</keyword>
<proteinExistence type="predicted"/>